<dbReference type="SUPFAM" id="SSF49785">
    <property type="entry name" value="Galactose-binding domain-like"/>
    <property type="match status" value="1"/>
</dbReference>
<proteinExistence type="predicted"/>
<evidence type="ECO:0000256" key="1">
    <source>
        <dbReference type="ARBA" id="ARBA00022801"/>
    </source>
</evidence>
<evidence type="ECO:0000313" key="4">
    <source>
        <dbReference type="Proteomes" id="UP000318571"/>
    </source>
</evidence>
<protein>
    <recommendedName>
        <fullName evidence="2">Xaa-Pro dipeptidyl-peptidase C-terminal domain-containing protein</fullName>
    </recommendedName>
</protein>
<dbReference type="Proteomes" id="UP000318571">
    <property type="component" value="Chromosome 4"/>
</dbReference>
<dbReference type="EMBL" id="VCGU01000011">
    <property type="protein sequence ID" value="TRY67604.1"/>
    <property type="molecule type" value="Genomic_DNA"/>
</dbReference>
<dbReference type="InterPro" id="IPR000383">
    <property type="entry name" value="Xaa-Pro-like_dom"/>
</dbReference>
<keyword evidence="4" id="KW-1185">Reference proteome</keyword>
<dbReference type="InterPro" id="IPR008979">
    <property type="entry name" value="Galactose-bd-like_sf"/>
</dbReference>
<dbReference type="Gene3D" id="1.10.3020.10">
    <property type="entry name" value="alpha-amino acid ester hydrolase ( Helical cap domain)"/>
    <property type="match status" value="1"/>
</dbReference>
<dbReference type="InterPro" id="IPR013736">
    <property type="entry name" value="Xaa-Pro_dipept_C"/>
</dbReference>
<organism evidence="3 4">
    <name type="scientific">Tigriopus californicus</name>
    <name type="common">Marine copepod</name>
    <dbReference type="NCBI Taxonomy" id="6832"/>
    <lineage>
        <taxon>Eukaryota</taxon>
        <taxon>Metazoa</taxon>
        <taxon>Ecdysozoa</taxon>
        <taxon>Arthropoda</taxon>
        <taxon>Crustacea</taxon>
        <taxon>Multicrustacea</taxon>
        <taxon>Hexanauplia</taxon>
        <taxon>Copepoda</taxon>
        <taxon>Harpacticoida</taxon>
        <taxon>Harpacticidae</taxon>
        <taxon>Tigriopus</taxon>
    </lineage>
</organism>
<dbReference type="Gene3D" id="2.60.120.260">
    <property type="entry name" value="Galactose-binding domain-like"/>
    <property type="match status" value="1"/>
</dbReference>
<name>A0A553NQB1_TIGCA</name>
<dbReference type="Pfam" id="PF02129">
    <property type="entry name" value="Peptidase_S15"/>
    <property type="match status" value="1"/>
</dbReference>
<accession>A0A553NQB1</accession>
<evidence type="ECO:0000259" key="2">
    <source>
        <dbReference type="SMART" id="SM00939"/>
    </source>
</evidence>
<dbReference type="InterPro" id="IPR029058">
    <property type="entry name" value="AB_hydrolase_fold"/>
</dbReference>
<dbReference type="AlphaFoldDB" id="A0A553NQB1"/>
<dbReference type="GO" id="GO:0008239">
    <property type="term" value="F:dipeptidyl-peptidase activity"/>
    <property type="evidence" value="ECO:0007669"/>
    <property type="project" value="InterPro"/>
</dbReference>
<sequence length="756" mass="85932">MYSRSELSGRGFGPNGVSVIVHHELVLKDGTTLALKAWFPILDRPGGPTFEHDPIEVYCEPDWKKECRQIKAFPTVLEYIPYGKSSYTIQRDHMRHPWLASHGYVVIRADMRGSGDSTGLYFDEYLSQEQQDACELIDWIVEQEWSNGKVGMYGKSWGGFNGLQVAHNQPSGIKAVISLYSTDNRFTDDIHYKGGCVIGNGMLSWAAVMFTWNCRPPHPKFCNDWKSQWKTKMELASSSWIEQWLSHQVQDSYWKHGSIDQDYSRIQIPVLAIGGWHDGYTNAVFRMVDQVPNCRAIIGPWSHDWPDVALPGPQVGLMMECLEFWNHHLKGEKIKRQDEVKKMIWYQCQGDLPPGPSVESWPGKWRQANNTRPVDVVTFQCGENGELFKRTSSEENPRFCFSKRRLSFNGSSGLWCGEWLSFGAPDLAGNQSFANARDATWTTKHLDRQLPMFGFPKVHIEGYVSKGFKGCLVARLCDVFPDGKSRLLSYGVKNLTHLIHEDQTFSIEIQLDAIGYTVNPGHSLSISFSTGFWPTIWPIPSSPKGQDWVVWMQSADLRLPIVEESTWNKEEEPPLYKVLVGYSILSARFLSFSSPSPSFSVVVGSTVVSLVLSSRMKLVPKLPCYGPSLERRTLRPANFERTLSMGLSNPRNTLQMSNDEGSFLFPTHDMVVGENEECTYSMDGDNANTAKAVVRHEYECVYHVSTADCQKVFITTKCSMRGNATHFFIESKLHVQLNGQTFFERVYHHQIERQCV</sequence>
<reference evidence="3 4" key="1">
    <citation type="journal article" date="2018" name="Nat. Ecol. Evol.">
        <title>Genomic signatures of mitonuclear coevolution across populations of Tigriopus californicus.</title>
        <authorList>
            <person name="Barreto F.S."/>
            <person name="Watson E.T."/>
            <person name="Lima T.G."/>
            <person name="Willett C.S."/>
            <person name="Edmands S."/>
            <person name="Li W."/>
            <person name="Burton R.S."/>
        </authorList>
    </citation>
    <scope>NUCLEOTIDE SEQUENCE [LARGE SCALE GENOMIC DNA]</scope>
    <source>
        <strain evidence="3 4">San Diego</strain>
    </source>
</reference>
<dbReference type="NCBIfam" id="TIGR00976">
    <property type="entry name" value="CocE_NonD"/>
    <property type="match status" value="1"/>
</dbReference>
<keyword evidence="1" id="KW-0378">Hydrolase</keyword>
<dbReference type="Gene3D" id="3.40.50.1820">
    <property type="entry name" value="alpha/beta hydrolase"/>
    <property type="match status" value="1"/>
</dbReference>
<dbReference type="InterPro" id="IPR005674">
    <property type="entry name" value="CocE/Ser_esterase"/>
</dbReference>
<gene>
    <name evidence="3" type="ORF">TCAL_05180</name>
</gene>
<dbReference type="STRING" id="6832.A0A553NQB1"/>
<dbReference type="SUPFAM" id="SSF53474">
    <property type="entry name" value="alpha/beta-Hydrolases"/>
    <property type="match status" value="1"/>
</dbReference>
<dbReference type="PANTHER" id="PTHR43056">
    <property type="entry name" value="PEPTIDASE S9 PROLYL OLIGOPEPTIDASE"/>
    <property type="match status" value="1"/>
</dbReference>
<dbReference type="OMA" id="ETLRWWD"/>
<comment type="caution">
    <text evidence="3">The sequence shown here is derived from an EMBL/GenBank/DDBJ whole genome shotgun (WGS) entry which is preliminary data.</text>
</comment>
<evidence type="ECO:0000313" key="3">
    <source>
        <dbReference type="EMBL" id="TRY67604.1"/>
    </source>
</evidence>
<dbReference type="SMART" id="SM00939">
    <property type="entry name" value="PepX_C"/>
    <property type="match status" value="1"/>
</dbReference>
<dbReference type="Pfam" id="PF08530">
    <property type="entry name" value="PepX_C"/>
    <property type="match status" value="1"/>
</dbReference>
<dbReference type="PANTHER" id="PTHR43056:SF10">
    <property type="entry name" value="COCE_NOND FAMILY, PUTATIVE (AFU_ORTHOLOGUE AFUA_7G00600)-RELATED"/>
    <property type="match status" value="1"/>
</dbReference>
<feature type="domain" description="Xaa-Pro dipeptidyl-peptidase C-terminal" evidence="2">
    <location>
        <begin position="322"/>
        <end position="560"/>
    </location>
</feature>
<dbReference type="InterPro" id="IPR050585">
    <property type="entry name" value="Xaa-Pro_dipeptidyl-ppase/CocE"/>
</dbReference>